<organism evidence="2 3">
    <name type="scientific">Pyronema omphalodes (strain CBS 100304)</name>
    <name type="common">Pyronema confluens</name>
    <dbReference type="NCBI Taxonomy" id="1076935"/>
    <lineage>
        <taxon>Eukaryota</taxon>
        <taxon>Fungi</taxon>
        <taxon>Dikarya</taxon>
        <taxon>Ascomycota</taxon>
        <taxon>Pezizomycotina</taxon>
        <taxon>Pezizomycetes</taxon>
        <taxon>Pezizales</taxon>
        <taxon>Pyronemataceae</taxon>
        <taxon>Pyronema</taxon>
    </lineage>
</organism>
<protein>
    <submittedName>
        <fullName evidence="2">Similar to Uncharacterized protein YMR244W acc. no. Q04018</fullName>
    </submittedName>
</protein>
<sequence length="310" mass="34101">MIGLMDLAVMTFLSVTVRMVFVTAYVTNVTTGNILEKRKWHSAVRCELPVHPDIIAVTPHLDNRGWAHSYDHPCSGGEWCPYACISGKLMNQWNQNSIAYVHPDKEQGGLYCGEDGILQIPFPDRDFCIEAPAKLATINLLDKHVFICQTVLPGDEGMRIPNRIEPGQNLGLAVPDWRYWSSTAASYYINIPGYEVEEACVWGNNTVPAGNWAPYVLGLNKREDGEIFATLGWNPIWIEPTTPFREEVPEFGARIICEGVGCHDTQCEINPAVNKANEVSAGANGLIGVGGAAACIVTAPQTAQLRIELF</sequence>
<comment type="similarity">
    <text evidence="1">Belongs to the SUN family.</text>
</comment>
<dbReference type="Proteomes" id="UP000018144">
    <property type="component" value="Unassembled WGS sequence"/>
</dbReference>
<name>U4LUQ3_PYROM</name>
<dbReference type="InterPro" id="IPR053088">
    <property type="entry name" value="Beta-glucosidase/SUN-like"/>
</dbReference>
<dbReference type="EMBL" id="HF936260">
    <property type="protein sequence ID" value="CCX33912.1"/>
    <property type="molecule type" value="Genomic_DNA"/>
</dbReference>
<proteinExistence type="inferred from homology"/>
<reference evidence="2 3" key="1">
    <citation type="journal article" date="2013" name="PLoS Genet.">
        <title>The genome and development-dependent transcriptomes of Pyronema confluens: a window into fungal evolution.</title>
        <authorList>
            <person name="Traeger S."/>
            <person name="Altegoer F."/>
            <person name="Freitag M."/>
            <person name="Gabaldon T."/>
            <person name="Kempken F."/>
            <person name="Kumar A."/>
            <person name="Marcet-Houben M."/>
            <person name="Poggeler S."/>
            <person name="Stajich J.E."/>
            <person name="Nowrousian M."/>
        </authorList>
    </citation>
    <scope>NUCLEOTIDE SEQUENCE [LARGE SCALE GENOMIC DNA]</scope>
    <source>
        <strain evidence="3">CBS 100304</strain>
        <tissue evidence="2">Vegetative mycelium</tissue>
    </source>
</reference>
<accession>U4LUQ3</accession>
<dbReference type="OrthoDB" id="5554151at2759"/>
<gene>
    <name evidence="2" type="ORF">PCON_02175</name>
</gene>
<evidence type="ECO:0000256" key="1">
    <source>
        <dbReference type="ARBA" id="ARBA00010579"/>
    </source>
</evidence>
<keyword evidence="3" id="KW-1185">Reference proteome</keyword>
<dbReference type="PANTHER" id="PTHR31654">
    <property type="entry name" value="SECRETED BETA-GLUCOSIDASE ADG3-RELATED"/>
    <property type="match status" value="1"/>
</dbReference>
<evidence type="ECO:0000313" key="2">
    <source>
        <dbReference type="EMBL" id="CCX33912.1"/>
    </source>
</evidence>
<dbReference type="PANTHER" id="PTHR31654:SF0">
    <property type="entry name" value="SECRETED BETA-GLUCOSIDASE ADG3-RELATED"/>
    <property type="match status" value="1"/>
</dbReference>
<dbReference type="STRING" id="1076935.U4LUQ3"/>
<dbReference type="OMA" id="PHERCSA"/>
<dbReference type="InterPro" id="IPR005556">
    <property type="entry name" value="SUN"/>
</dbReference>
<dbReference type="eggNOG" id="ENOG502QWHV">
    <property type="taxonomic scope" value="Eukaryota"/>
</dbReference>
<dbReference type="AlphaFoldDB" id="U4LUQ3"/>
<dbReference type="Pfam" id="PF03856">
    <property type="entry name" value="SUN"/>
    <property type="match status" value="1"/>
</dbReference>
<evidence type="ECO:0000313" key="3">
    <source>
        <dbReference type="Proteomes" id="UP000018144"/>
    </source>
</evidence>